<feature type="transmembrane region" description="Helical" evidence="1">
    <location>
        <begin position="101"/>
        <end position="121"/>
    </location>
</feature>
<dbReference type="NCBIfam" id="TIGR00254">
    <property type="entry name" value="GGDEF"/>
    <property type="match status" value="1"/>
</dbReference>
<dbReference type="PROSITE" id="PS50887">
    <property type="entry name" value="GGDEF"/>
    <property type="match status" value="1"/>
</dbReference>
<evidence type="ECO:0000256" key="1">
    <source>
        <dbReference type="SAM" id="Phobius"/>
    </source>
</evidence>
<feature type="transmembrane region" description="Helical" evidence="1">
    <location>
        <begin position="7"/>
        <end position="24"/>
    </location>
</feature>
<dbReference type="EMBL" id="JAHLPM010000013">
    <property type="protein sequence ID" value="MBU5439241.1"/>
    <property type="molecule type" value="Genomic_DNA"/>
</dbReference>
<dbReference type="SMART" id="SM00267">
    <property type="entry name" value="GGDEF"/>
    <property type="match status" value="1"/>
</dbReference>
<proteinExistence type="predicted"/>
<feature type="transmembrane region" description="Helical" evidence="1">
    <location>
        <begin position="200"/>
        <end position="219"/>
    </location>
</feature>
<feature type="transmembrane region" description="Helical" evidence="1">
    <location>
        <begin position="133"/>
        <end position="152"/>
    </location>
</feature>
<feature type="transmembrane region" description="Helical" evidence="1">
    <location>
        <begin position="267"/>
        <end position="288"/>
    </location>
</feature>
<dbReference type="InterPro" id="IPR050469">
    <property type="entry name" value="Diguanylate_Cyclase"/>
</dbReference>
<sequence>MEGKTKKFMFYLTPMFICFWYLLIFLVDNNTYKSQHIGQIMSIIGSFIALVSLYSTTRRAKNYEKYYWFFLCLIPFSYIIGEISCIYYGIDRIASVPNIKWNYYIFGVKYLLFLIGLLSLSRGSKDKRKGVRILLDTFIVMAAFNTFLWYYIAEPIYLNNVVSFRSLLILTLMPVGDIGVFFAAIYGFNRSDEIFSKDIFLLLMLGFLLELGLNLTNLVRNVYGIDIQTKLLEPLYSLTLLFIALSGEKNRRFKKINIRNSTIEHNFVSSLIPYIGLVFLLITLLFNFKDLNSIMIGIILVSIFVTFRQVLAFIENKKLFSLLKSTNKELEVANETLRHFYNVKEEEAKTDFLTGLYNRRFIEERFEEILSNHNSTEDLSALMVDIDYFKKVNDTFGHDIGDIVLKEVSNIMKKNIRINDVLIRFGGEEFICFLPNTSLEIAKKIAERLRSQIESYEFNVNDISVNITVSIGIAKMDLVQSKKDINYMIIKADKALYEAKQMGRNRIVVEK</sequence>
<keyword evidence="1" id="KW-1133">Transmembrane helix</keyword>
<organism evidence="3 4">
    <name type="scientific">Tissierella simiarum</name>
    <dbReference type="NCBI Taxonomy" id="2841534"/>
    <lineage>
        <taxon>Bacteria</taxon>
        <taxon>Bacillati</taxon>
        <taxon>Bacillota</taxon>
        <taxon>Tissierellia</taxon>
        <taxon>Tissierellales</taxon>
        <taxon>Tissierellaceae</taxon>
        <taxon>Tissierella</taxon>
    </lineage>
</organism>
<keyword evidence="1" id="KW-0472">Membrane</keyword>
<dbReference type="PANTHER" id="PTHR45138">
    <property type="entry name" value="REGULATORY COMPONENTS OF SENSORY TRANSDUCTION SYSTEM"/>
    <property type="match status" value="1"/>
</dbReference>
<feature type="transmembrane region" description="Helical" evidence="1">
    <location>
        <begin position="164"/>
        <end position="188"/>
    </location>
</feature>
<feature type="domain" description="GGDEF" evidence="2">
    <location>
        <begin position="377"/>
        <end position="511"/>
    </location>
</feature>
<feature type="transmembrane region" description="Helical" evidence="1">
    <location>
        <begin position="36"/>
        <end position="54"/>
    </location>
</feature>
<keyword evidence="4" id="KW-1185">Reference proteome</keyword>
<dbReference type="Pfam" id="PF00990">
    <property type="entry name" value="GGDEF"/>
    <property type="match status" value="1"/>
</dbReference>
<dbReference type="RefSeq" id="WP_216520950.1">
    <property type="nucleotide sequence ID" value="NZ_JAHLPM010000013.1"/>
</dbReference>
<comment type="caution">
    <text evidence="3">The sequence shown here is derived from an EMBL/GenBank/DDBJ whole genome shotgun (WGS) entry which is preliminary data.</text>
</comment>
<accession>A0ABS6E8S2</accession>
<evidence type="ECO:0000313" key="4">
    <source>
        <dbReference type="Proteomes" id="UP000749471"/>
    </source>
</evidence>
<evidence type="ECO:0000313" key="3">
    <source>
        <dbReference type="EMBL" id="MBU5439241.1"/>
    </source>
</evidence>
<dbReference type="CDD" id="cd01949">
    <property type="entry name" value="GGDEF"/>
    <property type="match status" value="1"/>
</dbReference>
<gene>
    <name evidence="3" type="ORF">KQI42_14555</name>
</gene>
<keyword evidence="1" id="KW-0812">Transmembrane</keyword>
<protein>
    <submittedName>
        <fullName evidence="3">GGDEF domain-containing protein</fullName>
    </submittedName>
</protein>
<feature type="transmembrane region" description="Helical" evidence="1">
    <location>
        <begin position="231"/>
        <end position="247"/>
    </location>
</feature>
<name>A0ABS6E8S2_9FIRM</name>
<dbReference type="Proteomes" id="UP000749471">
    <property type="component" value="Unassembled WGS sequence"/>
</dbReference>
<dbReference type="InterPro" id="IPR000160">
    <property type="entry name" value="GGDEF_dom"/>
</dbReference>
<feature type="transmembrane region" description="Helical" evidence="1">
    <location>
        <begin position="66"/>
        <end position="89"/>
    </location>
</feature>
<dbReference type="PANTHER" id="PTHR45138:SF9">
    <property type="entry name" value="DIGUANYLATE CYCLASE DGCM-RELATED"/>
    <property type="match status" value="1"/>
</dbReference>
<reference evidence="3 4" key="1">
    <citation type="submission" date="2021-06" db="EMBL/GenBank/DDBJ databases">
        <authorList>
            <person name="Sun Q."/>
            <person name="Li D."/>
        </authorList>
    </citation>
    <scope>NUCLEOTIDE SEQUENCE [LARGE SCALE GENOMIC DNA]</scope>
    <source>
        <strain evidence="3 4">MSJ-40</strain>
    </source>
</reference>
<feature type="transmembrane region" description="Helical" evidence="1">
    <location>
        <begin position="294"/>
        <end position="314"/>
    </location>
</feature>
<evidence type="ECO:0000259" key="2">
    <source>
        <dbReference type="PROSITE" id="PS50887"/>
    </source>
</evidence>